<comment type="subunit">
    <text evidence="2">Monomer.</text>
</comment>
<evidence type="ECO:0000256" key="6">
    <source>
        <dbReference type="ARBA" id="ARBA00022729"/>
    </source>
</evidence>
<dbReference type="Pfam" id="PF04389">
    <property type="entry name" value="Peptidase_M28"/>
    <property type="match status" value="1"/>
</dbReference>
<keyword evidence="10" id="KW-1015">Disulfide bond</keyword>
<accession>A0A2T3Z3P5</accession>
<keyword evidence="9" id="KW-0865">Zymogen</keyword>
<comment type="similarity">
    <text evidence="13">Belongs to the peptidase M28 family. M28E subfamily.</text>
</comment>
<keyword evidence="17" id="KW-1185">Reference proteome</keyword>
<gene>
    <name evidence="16" type="ORF">M441DRAFT_28561</name>
</gene>
<sequence length="398" mass="44657">MKFLLESLLTAFVLVVLISGHVVNDTVAGHVIVEEPAKYLLQLSPDTQQWVTEEEKWEFIRDGKTFMDITDSQNLDSAMVLAQQPFPIRYPEHCVRQEQVQRLVGNLSKIYMRNNLVKLTSFHTRHYDSDHGRQSSRWVLEKLNDMIKEAGANGTVTAEAFVHPWPQSSTIVKIPGLTNNTVIISAHQDSMNKYLHKASEIAAPGADSGGSGTVTIMEVFRLLLKDKDVVNGLTQNTVEFHWYSAELAGLLGSRAIIRSYVKNGREVKALIHQDKVGSIQGTLEAKKNESIGVITDFTDLGLTNFIKKVIDTYCDIPWVETRCGFACSVHQVAKYWHYPAALVTESAVEHRNIHSGARDTIAHLSFDHMLQHAKMTLGLVYELAYTKFSDAPSERPPK</sequence>
<dbReference type="GO" id="GO:0008235">
    <property type="term" value="F:metalloexopeptidase activity"/>
    <property type="evidence" value="ECO:0007669"/>
    <property type="project" value="InterPro"/>
</dbReference>
<dbReference type="PANTHER" id="PTHR12147:SF56">
    <property type="entry name" value="AMINOPEPTIDASE YDR415C-RELATED"/>
    <property type="match status" value="1"/>
</dbReference>
<dbReference type="InterPro" id="IPR007484">
    <property type="entry name" value="Peptidase_M28"/>
</dbReference>
<dbReference type="EMBL" id="KZ679264">
    <property type="protein sequence ID" value="PTB39422.1"/>
    <property type="molecule type" value="Genomic_DNA"/>
</dbReference>
<evidence type="ECO:0000256" key="9">
    <source>
        <dbReference type="ARBA" id="ARBA00023145"/>
    </source>
</evidence>
<evidence type="ECO:0000256" key="4">
    <source>
        <dbReference type="ARBA" id="ARBA00022670"/>
    </source>
</evidence>
<evidence type="ECO:0000256" key="11">
    <source>
        <dbReference type="ARBA" id="ARBA00023180"/>
    </source>
</evidence>
<dbReference type="GO" id="GO:0006508">
    <property type="term" value="P:proteolysis"/>
    <property type="evidence" value="ECO:0007669"/>
    <property type="project" value="UniProtKB-KW"/>
</dbReference>
<keyword evidence="8 14" id="KW-0862">Zinc</keyword>
<feature type="signal peptide" evidence="14">
    <location>
        <begin position="1"/>
        <end position="20"/>
    </location>
</feature>
<keyword evidence="6 14" id="KW-0732">Signal</keyword>
<dbReference type="SUPFAM" id="SSF53187">
    <property type="entry name" value="Zn-dependent exopeptidases"/>
    <property type="match status" value="1"/>
</dbReference>
<evidence type="ECO:0000313" key="17">
    <source>
        <dbReference type="Proteomes" id="UP000240493"/>
    </source>
</evidence>
<evidence type="ECO:0000313" key="16">
    <source>
        <dbReference type="EMBL" id="PTB39422.1"/>
    </source>
</evidence>
<evidence type="ECO:0000256" key="3">
    <source>
        <dbReference type="ARBA" id="ARBA00022438"/>
    </source>
</evidence>
<comment type="function">
    <text evidence="12">Extracellular aminopeptidase that allows assimilation of proteinaceous substrates.</text>
</comment>
<keyword evidence="4 14" id="KW-0645">Protease</keyword>
<keyword evidence="11" id="KW-0325">Glycoprotein</keyword>
<dbReference type="GO" id="GO:0046872">
    <property type="term" value="F:metal ion binding"/>
    <property type="evidence" value="ECO:0007669"/>
    <property type="project" value="UniProtKB-KW"/>
</dbReference>
<keyword evidence="3" id="KW-0031">Aminopeptidase</keyword>
<evidence type="ECO:0000256" key="5">
    <source>
        <dbReference type="ARBA" id="ARBA00022723"/>
    </source>
</evidence>
<dbReference type="Gene3D" id="3.40.630.10">
    <property type="entry name" value="Zn peptidases"/>
    <property type="match status" value="1"/>
</dbReference>
<protein>
    <recommendedName>
        <fullName evidence="14">Peptide hydrolase</fullName>
        <ecNumber evidence="14">3.4.-.-</ecNumber>
    </recommendedName>
</protein>
<dbReference type="InterPro" id="IPR045175">
    <property type="entry name" value="M28_fam"/>
</dbReference>
<dbReference type="PANTHER" id="PTHR12147">
    <property type="entry name" value="METALLOPEPTIDASE M28 FAMILY MEMBER"/>
    <property type="match status" value="1"/>
</dbReference>
<dbReference type="EC" id="3.4.-.-" evidence="14"/>
<evidence type="ECO:0000256" key="1">
    <source>
        <dbReference type="ARBA" id="ARBA00001947"/>
    </source>
</evidence>
<name>A0A2T3Z3P5_TRIA4</name>
<dbReference type="GO" id="GO:0004177">
    <property type="term" value="F:aminopeptidase activity"/>
    <property type="evidence" value="ECO:0007669"/>
    <property type="project" value="UniProtKB-KW"/>
</dbReference>
<dbReference type="OrthoDB" id="2214at2759"/>
<evidence type="ECO:0000256" key="8">
    <source>
        <dbReference type="ARBA" id="ARBA00022833"/>
    </source>
</evidence>
<evidence type="ECO:0000256" key="2">
    <source>
        <dbReference type="ARBA" id="ARBA00011245"/>
    </source>
</evidence>
<evidence type="ECO:0000256" key="10">
    <source>
        <dbReference type="ARBA" id="ARBA00023157"/>
    </source>
</evidence>
<reference evidence="16 17" key="1">
    <citation type="submission" date="2016-07" db="EMBL/GenBank/DDBJ databases">
        <title>Multiple horizontal gene transfer events from other fungi enriched the ability of initially mycotrophic Trichoderma (Ascomycota) to feed on dead plant biomass.</title>
        <authorList>
            <consortium name="DOE Joint Genome Institute"/>
            <person name="Aerts A."/>
            <person name="Atanasova L."/>
            <person name="Chenthamara K."/>
            <person name="Zhang J."/>
            <person name="Grujic M."/>
            <person name="Henrissat B."/>
            <person name="Kuo A."/>
            <person name="Salamov A."/>
            <person name="Lipzen A."/>
            <person name="Labutti K."/>
            <person name="Barry K."/>
            <person name="Miao Y."/>
            <person name="Rahimi M.J."/>
            <person name="Shen Q."/>
            <person name="Grigoriev I.V."/>
            <person name="Kubicek C.P."/>
            <person name="Druzhinina I.S."/>
        </authorList>
    </citation>
    <scope>NUCLEOTIDE SEQUENCE [LARGE SCALE GENOMIC DNA]</scope>
    <source>
        <strain evidence="16 17">CBS 433.97</strain>
    </source>
</reference>
<evidence type="ECO:0000256" key="14">
    <source>
        <dbReference type="RuleBase" id="RU361240"/>
    </source>
</evidence>
<evidence type="ECO:0000259" key="15">
    <source>
        <dbReference type="Pfam" id="PF04389"/>
    </source>
</evidence>
<dbReference type="AlphaFoldDB" id="A0A2T3Z3P5"/>
<dbReference type="STRING" id="1042311.A0A2T3Z3P5"/>
<comment type="cofactor">
    <cofactor evidence="1">
        <name>Zn(2+)</name>
        <dbReference type="ChEBI" id="CHEBI:29105"/>
    </cofactor>
</comment>
<evidence type="ECO:0000256" key="7">
    <source>
        <dbReference type="ARBA" id="ARBA00022801"/>
    </source>
</evidence>
<keyword evidence="7 14" id="KW-0378">Hydrolase</keyword>
<dbReference type="Proteomes" id="UP000240493">
    <property type="component" value="Unassembled WGS sequence"/>
</dbReference>
<evidence type="ECO:0000256" key="13">
    <source>
        <dbReference type="ARBA" id="ARBA00043962"/>
    </source>
</evidence>
<keyword evidence="5 14" id="KW-0479">Metal-binding</keyword>
<feature type="domain" description="Peptidase M28" evidence="15">
    <location>
        <begin position="171"/>
        <end position="377"/>
    </location>
</feature>
<organism evidence="16 17">
    <name type="scientific">Trichoderma asperellum (strain ATCC 204424 / CBS 433.97 / NBRC 101777)</name>
    <dbReference type="NCBI Taxonomy" id="1042311"/>
    <lineage>
        <taxon>Eukaryota</taxon>
        <taxon>Fungi</taxon>
        <taxon>Dikarya</taxon>
        <taxon>Ascomycota</taxon>
        <taxon>Pezizomycotina</taxon>
        <taxon>Sordariomycetes</taxon>
        <taxon>Hypocreomycetidae</taxon>
        <taxon>Hypocreales</taxon>
        <taxon>Hypocreaceae</taxon>
        <taxon>Trichoderma</taxon>
    </lineage>
</organism>
<evidence type="ECO:0000256" key="12">
    <source>
        <dbReference type="ARBA" id="ARBA00043843"/>
    </source>
</evidence>
<proteinExistence type="inferred from homology"/>
<feature type="chain" id="PRO_5015371773" description="Peptide hydrolase" evidence="14">
    <location>
        <begin position="21"/>
        <end position="398"/>
    </location>
</feature>